<proteinExistence type="predicted"/>
<dbReference type="AlphaFoldDB" id="A0A3P1CDB2"/>
<accession>A0A3P1CDB2</accession>
<dbReference type="Proteomes" id="UP000274271">
    <property type="component" value="Unassembled WGS sequence"/>
</dbReference>
<evidence type="ECO:0000313" key="1">
    <source>
        <dbReference type="EMBL" id="RRB11277.1"/>
    </source>
</evidence>
<evidence type="ECO:0000313" key="2">
    <source>
        <dbReference type="Proteomes" id="UP000274271"/>
    </source>
</evidence>
<comment type="caution">
    <text evidence="1">The sequence shown here is derived from an EMBL/GenBank/DDBJ whole genome shotgun (WGS) entry which is preliminary data.</text>
</comment>
<name>A0A3P1CDB2_9BACT</name>
<protein>
    <submittedName>
        <fullName evidence="1">Uncharacterized protein</fullName>
    </submittedName>
</protein>
<keyword evidence="2" id="KW-1185">Reference proteome</keyword>
<sequence>MLASVLNPFRLLFRVGKEAKTGLRCKHGRNADFRKNQNKEETEWSAFDAPYGFCGLLKNKAICGEYKPERAFFQNRINSQKEVLKLISPKKCSEPLVLGSNSADNELISPEPD</sequence>
<dbReference type="EMBL" id="RQJP01000005">
    <property type="protein sequence ID" value="RRB11277.1"/>
    <property type="molecule type" value="Genomic_DNA"/>
</dbReference>
<gene>
    <name evidence="1" type="ORF">EHT87_22570</name>
</gene>
<dbReference type="RefSeq" id="WP_124908947.1">
    <property type="nucleotide sequence ID" value="NZ_RQJP01000005.1"/>
</dbReference>
<organism evidence="1 2">
    <name type="scientific">Larkinella knui</name>
    <dbReference type="NCBI Taxonomy" id="2025310"/>
    <lineage>
        <taxon>Bacteria</taxon>
        <taxon>Pseudomonadati</taxon>
        <taxon>Bacteroidota</taxon>
        <taxon>Cytophagia</taxon>
        <taxon>Cytophagales</taxon>
        <taxon>Spirosomataceae</taxon>
        <taxon>Larkinella</taxon>
    </lineage>
</organism>
<reference evidence="1 2" key="1">
    <citation type="submission" date="2018-11" db="EMBL/GenBank/DDBJ databases">
        <authorList>
            <person name="Zhou Z."/>
            <person name="Wang G."/>
        </authorList>
    </citation>
    <scope>NUCLEOTIDE SEQUENCE [LARGE SCALE GENOMIC DNA]</scope>
    <source>
        <strain evidence="1 2">KCTC42998</strain>
    </source>
</reference>